<dbReference type="InterPro" id="IPR035168">
    <property type="entry name" value="DUF5317"/>
</dbReference>
<feature type="compositionally biased region" description="Basic and acidic residues" evidence="1">
    <location>
        <begin position="252"/>
        <end position="263"/>
    </location>
</feature>
<evidence type="ECO:0000313" key="3">
    <source>
        <dbReference type="EMBL" id="MSS20648.1"/>
    </source>
</evidence>
<evidence type="ECO:0000256" key="1">
    <source>
        <dbReference type="SAM" id="MobiDB-lite"/>
    </source>
</evidence>
<feature type="compositionally biased region" description="Polar residues" evidence="1">
    <location>
        <begin position="529"/>
        <end position="538"/>
    </location>
</feature>
<feature type="transmembrane region" description="Helical" evidence="2">
    <location>
        <begin position="34"/>
        <end position="51"/>
    </location>
</feature>
<dbReference type="AlphaFoldDB" id="A0A7X2TBB8"/>
<feature type="region of interest" description="Disordered" evidence="1">
    <location>
        <begin position="344"/>
        <end position="588"/>
    </location>
</feature>
<comment type="caution">
    <text evidence="3">The sequence shown here is derived from an EMBL/GenBank/DDBJ whole genome shotgun (WGS) entry which is preliminary data.</text>
</comment>
<feature type="region of interest" description="Disordered" evidence="1">
    <location>
        <begin position="248"/>
        <end position="306"/>
    </location>
</feature>
<proteinExistence type="predicted"/>
<keyword evidence="2" id="KW-0472">Membrane</keyword>
<dbReference type="Pfam" id="PF17248">
    <property type="entry name" value="DUF5317"/>
    <property type="match status" value="1"/>
</dbReference>
<keyword evidence="2" id="KW-1133">Transmembrane helix</keyword>
<feature type="transmembrane region" description="Helical" evidence="2">
    <location>
        <begin position="58"/>
        <end position="75"/>
    </location>
</feature>
<accession>A0A7X2TBB8</accession>
<organism evidence="3 4">
    <name type="scientific">Pseudoramibacter porci</name>
    <dbReference type="NCBI Taxonomy" id="2606631"/>
    <lineage>
        <taxon>Bacteria</taxon>
        <taxon>Bacillati</taxon>
        <taxon>Bacillota</taxon>
        <taxon>Clostridia</taxon>
        <taxon>Eubacteriales</taxon>
        <taxon>Eubacteriaceae</taxon>
        <taxon>Pseudoramibacter</taxon>
    </lineage>
</organism>
<feature type="compositionally biased region" description="Basic and acidic residues" evidence="1">
    <location>
        <begin position="460"/>
        <end position="477"/>
    </location>
</feature>
<feature type="compositionally biased region" description="Polar residues" evidence="1">
    <location>
        <begin position="448"/>
        <end position="458"/>
    </location>
</feature>
<dbReference type="RefSeq" id="WP_154577014.1">
    <property type="nucleotide sequence ID" value="NZ_VUMO01000019.1"/>
</dbReference>
<name>A0A7X2TBB8_9FIRM</name>
<protein>
    <submittedName>
        <fullName evidence="3">Uncharacterized protein</fullName>
    </submittedName>
</protein>
<gene>
    <name evidence="3" type="ORF">FYJ52_09605</name>
</gene>
<sequence length="614" mass="68411">MFVILAIVIGLIIGTARGGSIGLMRKRKINLWPVGLIGILLQIVLHLYFYFGQASGITTFINFASYVCILLMLIFNFDDLWAILFTVGTTANFIVAFINGGKMPVTPGIVNALTNTNLSSGITRGVNAVYTPLSRATTALWMLGINVQVPYVSRITAYYGGVGGFSIGSVLVFVGLLGWVQYAMQDSKGQDPFSEELNEGDADYIISPDENSMIQEMAQKKETGYETGPLDWLNQDSETLFGQEIKQQTGEIQKKPAKPEKKTARAPRKRRAAQEKRSPAVRENVQKPEEPKNKQAEKTTVLPDLSPELLERIKSHNSGTATRGPASTVSDDTRVFTTLKDLGKYDTKPIDTGVSMSARREREEAEDFAESGFFTQSFYTEREKGKLAFGSQPSDDSGKKPAKPTETYRRAINIQEDRKQMADYKPTDGDAVKSAATAQQPKPAAPKRNTQAAVQTSDAPRWEMPEKKKKTKTEGTSKKINPYRKYSDEEAARRADASRDNEKQMLNIWHQVSEDTRALRQRGRRSASEEVQSDSPFSRSEAERKRLKQQHNRAAVQKSESEIASAQQSKPAGVKNPVAAGNVTNDEDRERIGFEKVEINVDNRKVSFWRKKKS</sequence>
<evidence type="ECO:0000256" key="2">
    <source>
        <dbReference type="SAM" id="Phobius"/>
    </source>
</evidence>
<reference evidence="3 4" key="1">
    <citation type="submission" date="2019-08" db="EMBL/GenBank/DDBJ databases">
        <title>In-depth cultivation of the pig gut microbiome towards novel bacterial diversity and tailored functional studies.</title>
        <authorList>
            <person name="Wylensek D."/>
            <person name="Hitch T.C.A."/>
            <person name="Clavel T."/>
        </authorList>
    </citation>
    <scope>NUCLEOTIDE SEQUENCE [LARGE SCALE GENOMIC DNA]</scope>
    <source>
        <strain evidence="3 4">RF-744-FAT-4</strain>
    </source>
</reference>
<evidence type="ECO:0000313" key="4">
    <source>
        <dbReference type="Proteomes" id="UP000461754"/>
    </source>
</evidence>
<feature type="compositionally biased region" description="Basic and acidic residues" evidence="1">
    <location>
        <begin position="415"/>
        <end position="431"/>
    </location>
</feature>
<keyword evidence="2" id="KW-0812">Transmembrane</keyword>
<feature type="transmembrane region" description="Helical" evidence="2">
    <location>
        <begin position="157"/>
        <end position="180"/>
    </location>
</feature>
<keyword evidence="4" id="KW-1185">Reference proteome</keyword>
<dbReference type="Proteomes" id="UP000461754">
    <property type="component" value="Unassembled WGS sequence"/>
</dbReference>
<feature type="transmembrane region" description="Helical" evidence="2">
    <location>
        <begin position="81"/>
        <end position="98"/>
    </location>
</feature>
<dbReference type="EMBL" id="VUMO01000019">
    <property type="protein sequence ID" value="MSS20648.1"/>
    <property type="molecule type" value="Genomic_DNA"/>
</dbReference>
<feature type="compositionally biased region" description="Basic and acidic residues" evidence="1">
    <location>
        <begin position="485"/>
        <end position="503"/>
    </location>
</feature>
<feature type="compositionally biased region" description="Basic and acidic residues" evidence="1">
    <location>
        <begin position="272"/>
        <end position="297"/>
    </location>
</feature>